<feature type="domain" description="SCP" evidence="1">
    <location>
        <begin position="2"/>
        <end position="54"/>
    </location>
</feature>
<dbReference type="InterPro" id="IPR001283">
    <property type="entry name" value="CRISP-related"/>
</dbReference>
<dbReference type="Pfam" id="PF00188">
    <property type="entry name" value="CAP"/>
    <property type="match status" value="1"/>
</dbReference>
<keyword evidence="3" id="KW-1185">Reference proteome</keyword>
<sequence>MWVKQKFKYDRGTNKCVGGDCRSYTQIIWKHSKRLGCARIKCDNNIGTLVRCNYDPPGNIPVYSFQFQCVQFHYTSKFYQPSSTKIK</sequence>
<dbReference type="EMBL" id="SDMP01000008">
    <property type="protein sequence ID" value="RYR44602.1"/>
    <property type="molecule type" value="Genomic_DNA"/>
</dbReference>
<evidence type="ECO:0000313" key="2">
    <source>
        <dbReference type="EMBL" id="RYR44602.1"/>
    </source>
</evidence>
<dbReference type="InterPro" id="IPR035940">
    <property type="entry name" value="CAP_sf"/>
</dbReference>
<accession>A0A445C0Z9</accession>
<dbReference type="InterPro" id="IPR018244">
    <property type="entry name" value="Allrgn_V5/Tpx1_CS"/>
</dbReference>
<proteinExistence type="predicted"/>
<dbReference type="PANTHER" id="PTHR10334">
    <property type="entry name" value="CYSTEINE-RICH SECRETORY PROTEIN-RELATED"/>
    <property type="match status" value="1"/>
</dbReference>
<gene>
    <name evidence="2" type="ORF">Ahy_A08g040912</name>
</gene>
<dbReference type="PRINTS" id="PR00837">
    <property type="entry name" value="V5TPXLIKE"/>
</dbReference>
<organism evidence="2 3">
    <name type="scientific">Arachis hypogaea</name>
    <name type="common">Peanut</name>
    <dbReference type="NCBI Taxonomy" id="3818"/>
    <lineage>
        <taxon>Eukaryota</taxon>
        <taxon>Viridiplantae</taxon>
        <taxon>Streptophyta</taxon>
        <taxon>Embryophyta</taxon>
        <taxon>Tracheophyta</taxon>
        <taxon>Spermatophyta</taxon>
        <taxon>Magnoliopsida</taxon>
        <taxon>eudicotyledons</taxon>
        <taxon>Gunneridae</taxon>
        <taxon>Pentapetalae</taxon>
        <taxon>rosids</taxon>
        <taxon>fabids</taxon>
        <taxon>Fabales</taxon>
        <taxon>Fabaceae</taxon>
        <taxon>Papilionoideae</taxon>
        <taxon>50 kb inversion clade</taxon>
        <taxon>dalbergioids sensu lato</taxon>
        <taxon>Dalbergieae</taxon>
        <taxon>Pterocarpus clade</taxon>
        <taxon>Arachis</taxon>
    </lineage>
</organism>
<dbReference type="AlphaFoldDB" id="A0A445C0Z9"/>
<protein>
    <recommendedName>
        <fullName evidence="1">SCP domain-containing protein</fullName>
    </recommendedName>
</protein>
<dbReference type="STRING" id="3818.A0A445C0Z9"/>
<dbReference type="InterPro" id="IPR014044">
    <property type="entry name" value="CAP_dom"/>
</dbReference>
<dbReference type="PROSITE" id="PS01010">
    <property type="entry name" value="CRISP_2"/>
    <property type="match status" value="1"/>
</dbReference>
<reference evidence="2 3" key="1">
    <citation type="submission" date="2019-01" db="EMBL/GenBank/DDBJ databases">
        <title>Sequencing of cultivated peanut Arachis hypogaea provides insights into genome evolution and oil improvement.</title>
        <authorList>
            <person name="Chen X."/>
        </authorList>
    </citation>
    <scope>NUCLEOTIDE SEQUENCE [LARGE SCALE GENOMIC DNA]</scope>
    <source>
        <strain evidence="3">cv. Fuhuasheng</strain>
        <tissue evidence="2">Leaves</tissue>
    </source>
</reference>
<evidence type="ECO:0000313" key="3">
    <source>
        <dbReference type="Proteomes" id="UP000289738"/>
    </source>
</evidence>
<comment type="caution">
    <text evidence="2">The sequence shown here is derived from an EMBL/GenBank/DDBJ whole genome shotgun (WGS) entry which is preliminary data.</text>
</comment>
<evidence type="ECO:0000259" key="1">
    <source>
        <dbReference type="Pfam" id="PF00188"/>
    </source>
</evidence>
<dbReference type="Proteomes" id="UP000289738">
    <property type="component" value="Chromosome A08"/>
</dbReference>
<dbReference type="SUPFAM" id="SSF55797">
    <property type="entry name" value="PR-1-like"/>
    <property type="match status" value="1"/>
</dbReference>
<dbReference type="Gene3D" id="3.40.33.10">
    <property type="entry name" value="CAP"/>
    <property type="match status" value="1"/>
</dbReference>
<dbReference type="GO" id="GO:0005576">
    <property type="term" value="C:extracellular region"/>
    <property type="evidence" value="ECO:0007669"/>
    <property type="project" value="InterPro"/>
</dbReference>
<name>A0A445C0Z9_ARAHY</name>